<gene>
    <name evidence="2" type="ORF">ACFQ4M_09945</name>
</gene>
<reference evidence="3" key="1">
    <citation type="journal article" date="2019" name="Int. J. Syst. Evol. Microbiol.">
        <title>The Global Catalogue of Microorganisms (GCM) 10K type strain sequencing project: providing services to taxonomists for standard genome sequencing and annotation.</title>
        <authorList>
            <consortium name="The Broad Institute Genomics Platform"/>
            <consortium name="The Broad Institute Genome Sequencing Center for Infectious Disease"/>
            <person name="Wu L."/>
            <person name="Ma J."/>
        </authorList>
    </citation>
    <scope>NUCLEOTIDE SEQUENCE [LARGE SCALE GENOMIC DNA]</scope>
    <source>
        <strain evidence="3">CCUG 48884</strain>
    </source>
</reference>
<evidence type="ECO:0000313" key="3">
    <source>
        <dbReference type="Proteomes" id="UP001597158"/>
    </source>
</evidence>
<sequence>MPGKGAAGRAPNAPRRARGWRVAGGRIDWPRSLAAKGVGVLEPAHLRRRLRPVGSACLHCLVLDCSGSMLKGRRLALAKGLLLAWTAQLYRRRESLAVIGFSGTAARVLQPPRKAVAFNTRWIAPVAGGGGSPAASAVVLADRMLARRRRAQAGETVHLWLLSDVRFASLPPRPVHATHCSVIDFDEGPFALGRARQLAQLWGAEHLSASAFASALG</sequence>
<name>A0ABW3WF98_9RHOO</name>
<dbReference type="SUPFAM" id="SSF53300">
    <property type="entry name" value="vWA-like"/>
    <property type="match status" value="1"/>
</dbReference>
<dbReference type="InterPro" id="IPR036465">
    <property type="entry name" value="vWFA_dom_sf"/>
</dbReference>
<dbReference type="EMBL" id="JBHTMC010000020">
    <property type="protein sequence ID" value="MFD1263908.1"/>
    <property type="molecule type" value="Genomic_DNA"/>
</dbReference>
<protein>
    <submittedName>
        <fullName evidence="2">VWA domain-containing protein</fullName>
    </submittedName>
</protein>
<keyword evidence="3" id="KW-1185">Reference proteome</keyword>
<dbReference type="Pfam" id="PF13519">
    <property type="entry name" value="VWA_2"/>
    <property type="match status" value="1"/>
</dbReference>
<comment type="caution">
    <text evidence="2">The sequence shown here is derived from an EMBL/GenBank/DDBJ whole genome shotgun (WGS) entry which is preliminary data.</text>
</comment>
<dbReference type="RefSeq" id="WP_277832597.1">
    <property type="nucleotide sequence ID" value="NZ_JARQZE010000005.1"/>
</dbReference>
<dbReference type="PANTHER" id="PTHR43473">
    <property type="entry name" value="MAGNESIUM-CHELATASE SUBUNIT CHLD, CHLOROPLASTIC"/>
    <property type="match status" value="1"/>
</dbReference>
<proteinExistence type="predicted"/>
<accession>A0ABW3WF98</accession>
<dbReference type="PANTHER" id="PTHR43473:SF2">
    <property type="entry name" value="MAGNESIUM-CHELATASE SUBUNIT CHLD, CHLOROPLASTIC"/>
    <property type="match status" value="1"/>
</dbReference>
<dbReference type="Proteomes" id="UP001597158">
    <property type="component" value="Unassembled WGS sequence"/>
</dbReference>
<dbReference type="Gene3D" id="3.40.50.410">
    <property type="entry name" value="von Willebrand factor, type A domain"/>
    <property type="match status" value="1"/>
</dbReference>
<feature type="domain" description="VWFA" evidence="1">
    <location>
        <begin position="61"/>
        <end position="158"/>
    </location>
</feature>
<evidence type="ECO:0000259" key="1">
    <source>
        <dbReference type="Pfam" id="PF13519"/>
    </source>
</evidence>
<organism evidence="2 3">
    <name type="scientific">Thauera mechernichensis</name>
    <dbReference type="NCBI Taxonomy" id="82788"/>
    <lineage>
        <taxon>Bacteria</taxon>
        <taxon>Pseudomonadati</taxon>
        <taxon>Pseudomonadota</taxon>
        <taxon>Betaproteobacteria</taxon>
        <taxon>Rhodocyclales</taxon>
        <taxon>Zoogloeaceae</taxon>
        <taxon>Thauera</taxon>
    </lineage>
</organism>
<evidence type="ECO:0000313" key="2">
    <source>
        <dbReference type="EMBL" id="MFD1263908.1"/>
    </source>
</evidence>
<dbReference type="InterPro" id="IPR002035">
    <property type="entry name" value="VWF_A"/>
</dbReference>